<evidence type="ECO:0000256" key="6">
    <source>
        <dbReference type="ARBA" id="ARBA00022692"/>
    </source>
</evidence>
<dbReference type="PANTHER" id="PTHR35091">
    <property type="entry name" value="FLAGELLAR PROTEIN FLIL"/>
    <property type="match status" value="1"/>
</dbReference>
<reference evidence="11" key="1">
    <citation type="submission" date="2022-05" db="EMBL/GenBank/DDBJ databases">
        <title>Genome-based reclassification of Anoxybacillus salavatliensis Cihan et al. as a later heterotypic synonym of Anoxybacillus gonensis Belduz et al. 2003.</title>
        <authorList>
            <person name="Inan Bektas K."/>
            <person name="Guler H.I."/>
            <person name="Belduz A.O."/>
            <person name="Canakci S."/>
        </authorList>
    </citation>
    <scope>NUCLEOTIDE SEQUENCE</scope>
    <source>
        <strain evidence="11">NCIMB 13933</strain>
    </source>
</reference>
<dbReference type="InterPro" id="IPR005503">
    <property type="entry name" value="FliL"/>
</dbReference>
<comment type="similarity">
    <text evidence="3 10">Belongs to the FliL family.</text>
</comment>
<dbReference type="NCBIfam" id="NF005826">
    <property type="entry name" value="PRK07718.1"/>
    <property type="match status" value="1"/>
</dbReference>
<comment type="subcellular location">
    <subcellularLocation>
        <location evidence="2">Cell membrane</location>
        <topology evidence="2">Single-pass membrane protein</topology>
    </subcellularLocation>
</comment>
<dbReference type="RefSeq" id="WP_019418422.1">
    <property type="nucleotide sequence ID" value="NZ_CP012152.1"/>
</dbReference>
<keyword evidence="12" id="KW-1185">Reference proteome</keyword>
<evidence type="ECO:0000256" key="4">
    <source>
        <dbReference type="ARBA" id="ARBA00022475"/>
    </source>
</evidence>
<evidence type="ECO:0000256" key="3">
    <source>
        <dbReference type="ARBA" id="ARBA00008281"/>
    </source>
</evidence>
<evidence type="ECO:0000256" key="9">
    <source>
        <dbReference type="ARBA" id="ARBA00023136"/>
    </source>
</evidence>
<gene>
    <name evidence="11" type="primary">fliL</name>
    <name evidence="11" type="ORF">NBU54_06340</name>
</gene>
<dbReference type="AlphaFoldDB" id="A0AAW7THX2"/>
<organism evidence="11 12">
    <name type="scientific">Anoxybacillus gonensis</name>
    <dbReference type="NCBI Taxonomy" id="198467"/>
    <lineage>
        <taxon>Bacteria</taxon>
        <taxon>Bacillati</taxon>
        <taxon>Bacillota</taxon>
        <taxon>Bacilli</taxon>
        <taxon>Bacillales</taxon>
        <taxon>Anoxybacillaceae</taxon>
        <taxon>Anoxybacillus</taxon>
    </lineage>
</organism>
<keyword evidence="4 10" id="KW-1003">Cell membrane</keyword>
<evidence type="ECO:0000256" key="1">
    <source>
        <dbReference type="ARBA" id="ARBA00002254"/>
    </source>
</evidence>
<dbReference type="GO" id="GO:0006935">
    <property type="term" value="P:chemotaxis"/>
    <property type="evidence" value="ECO:0007669"/>
    <property type="project" value="UniProtKB-KW"/>
</dbReference>
<comment type="caution">
    <text evidence="11">The sequence shown here is derived from an EMBL/GenBank/DDBJ whole genome shotgun (WGS) entry which is preliminary data.</text>
</comment>
<dbReference type="GO" id="GO:0005886">
    <property type="term" value="C:plasma membrane"/>
    <property type="evidence" value="ECO:0007669"/>
    <property type="project" value="UniProtKB-SubCell"/>
</dbReference>
<keyword evidence="11" id="KW-0969">Cilium</keyword>
<dbReference type="Proteomes" id="UP001176117">
    <property type="component" value="Unassembled WGS sequence"/>
</dbReference>
<evidence type="ECO:0000313" key="12">
    <source>
        <dbReference type="Proteomes" id="UP001176117"/>
    </source>
</evidence>
<keyword evidence="6 10" id="KW-0812">Transmembrane</keyword>
<dbReference type="GO" id="GO:0009425">
    <property type="term" value="C:bacterial-type flagellum basal body"/>
    <property type="evidence" value="ECO:0007669"/>
    <property type="project" value="InterPro"/>
</dbReference>
<dbReference type="Pfam" id="PF03748">
    <property type="entry name" value="FliL"/>
    <property type="match status" value="1"/>
</dbReference>
<keyword evidence="5 10" id="KW-0145">Chemotaxis</keyword>
<accession>A0AAW7THX2</accession>
<keyword evidence="9 10" id="KW-0472">Membrane</keyword>
<feature type="transmembrane region" description="Helical" evidence="10">
    <location>
        <begin position="12"/>
        <end position="37"/>
    </location>
</feature>
<dbReference type="EMBL" id="JAMOGB010000004">
    <property type="protein sequence ID" value="MDO0877276.1"/>
    <property type="molecule type" value="Genomic_DNA"/>
</dbReference>
<keyword evidence="11" id="KW-0282">Flagellum</keyword>
<evidence type="ECO:0000313" key="11">
    <source>
        <dbReference type="EMBL" id="MDO0877276.1"/>
    </source>
</evidence>
<sequence length="148" mass="16904">MWRDSTLKDNKLLKAMLIIMGVITLVSVIVLVIVMNFTGGEDSKEPTVDEIVASSFDVPEMMTNLMDGSFIKIAFKIQADSEKAKEEAEKRDFQIKNIIIEELSEMTAEQFKGKQGKLLLEKKLQERINKLMQEGKVERIYITSFVLQ</sequence>
<dbReference type="GO" id="GO:0071978">
    <property type="term" value="P:bacterial-type flagellum-dependent swarming motility"/>
    <property type="evidence" value="ECO:0007669"/>
    <property type="project" value="TreeGrafter"/>
</dbReference>
<evidence type="ECO:0000256" key="5">
    <source>
        <dbReference type="ARBA" id="ARBA00022500"/>
    </source>
</evidence>
<dbReference type="PANTHER" id="PTHR35091:SF2">
    <property type="entry name" value="FLAGELLAR PROTEIN FLIL"/>
    <property type="match status" value="1"/>
</dbReference>
<evidence type="ECO:0000256" key="8">
    <source>
        <dbReference type="ARBA" id="ARBA00022989"/>
    </source>
</evidence>
<evidence type="ECO:0000256" key="7">
    <source>
        <dbReference type="ARBA" id="ARBA00022779"/>
    </source>
</evidence>
<keyword evidence="11" id="KW-0966">Cell projection</keyword>
<keyword evidence="7 10" id="KW-0283">Flagellar rotation</keyword>
<evidence type="ECO:0000256" key="10">
    <source>
        <dbReference type="RuleBase" id="RU364125"/>
    </source>
</evidence>
<proteinExistence type="inferred from homology"/>
<name>A0AAW7THX2_9BACL</name>
<keyword evidence="8 10" id="KW-1133">Transmembrane helix</keyword>
<protein>
    <recommendedName>
        <fullName evidence="10">Flagellar protein FliL</fullName>
    </recommendedName>
</protein>
<comment type="function">
    <text evidence="1 10">Controls the rotational direction of flagella during chemotaxis.</text>
</comment>
<evidence type="ECO:0000256" key="2">
    <source>
        <dbReference type="ARBA" id="ARBA00004162"/>
    </source>
</evidence>